<dbReference type="NCBIfam" id="TIGR01536">
    <property type="entry name" value="asn_synth_AEB"/>
    <property type="match status" value="1"/>
</dbReference>
<dbReference type="PANTHER" id="PTHR43284">
    <property type="entry name" value="ASPARAGINE SYNTHETASE (GLUTAMINE-HYDROLYZING)"/>
    <property type="match status" value="1"/>
</dbReference>
<keyword evidence="4 9" id="KW-0547">Nucleotide-binding</keyword>
<keyword evidence="13" id="KW-1185">Reference proteome</keyword>
<dbReference type="SUPFAM" id="SSF52402">
    <property type="entry name" value="Adenine nucleotide alpha hydrolases-like"/>
    <property type="match status" value="1"/>
</dbReference>
<feature type="domain" description="Glutamine amidotransferase type-2" evidence="11">
    <location>
        <begin position="2"/>
        <end position="214"/>
    </location>
</feature>
<dbReference type="GO" id="GO:0004066">
    <property type="term" value="F:asparagine synthase (glutamine-hydrolyzing) activity"/>
    <property type="evidence" value="ECO:0007669"/>
    <property type="project" value="UniProtKB-EC"/>
</dbReference>
<evidence type="ECO:0000256" key="6">
    <source>
        <dbReference type="ARBA" id="ARBA00022962"/>
    </source>
</evidence>
<dbReference type="InterPro" id="IPR006426">
    <property type="entry name" value="Asn_synth_AEB"/>
</dbReference>
<feature type="binding site" evidence="9">
    <location>
        <position position="294"/>
    </location>
    <ligand>
        <name>ATP</name>
        <dbReference type="ChEBI" id="CHEBI:30616"/>
    </ligand>
</feature>
<keyword evidence="5 9" id="KW-0067">ATP-binding</keyword>
<keyword evidence="12" id="KW-0436">Ligase</keyword>
<evidence type="ECO:0000256" key="3">
    <source>
        <dbReference type="ARBA" id="ARBA00012737"/>
    </source>
</evidence>
<dbReference type="CDD" id="cd01991">
    <property type="entry name" value="Asn_synthase_B_C"/>
    <property type="match status" value="1"/>
</dbReference>
<gene>
    <name evidence="12" type="primary">asnB</name>
    <name evidence="12" type="ORF">DXN05_04195</name>
</gene>
<dbReference type="Pfam" id="PF00733">
    <property type="entry name" value="Asn_synthase"/>
    <property type="match status" value="1"/>
</dbReference>
<dbReference type="InterPro" id="IPR033738">
    <property type="entry name" value="AsnB_N"/>
</dbReference>
<name>A0A3E1NQI8_9BACT</name>
<feature type="site" description="Important for beta-aspartyl-AMP intermediate formation" evidence="10">
    <location>
        <position position="369"/>
    </location>
</feature>
<keyword evidence="8" id="KW-0028">Amino-acid biosynthesis</keyword>
<dbReference type="EC" id="6.3.5.4" evidence="3"/>
<dbReference type="InterPro" id="IPR001962">
    <property type="entry name" value="Asn_synthase"/>
</dbReference>
<proteinExistence type="inferred from homology"/>
<evidence type="ECO:0000256" key="7">
    <source>
        <dbReference type="ARBA" id="ARBA00048741"/>
    </source>
</evidence>
<reference evidence="12 13" key="1">
    <citation type="submission" date="2018-08" db="EMBL/GenBank/DDBJ databases">
        <title>Chitinophagaceae sp. K23C18032701, a novel bacterium isolated from forest soil.</title>
        <authorList>
            <person name="Wang C."/>
        </authorList>
    </citation>
    <scope>NUCLEOTIDE SEQUENCE [LARGE SCALE GENOMIC DNA]</scope>
    <source>
        <strain evidence="12 13">K23C18032701</strain>
    </source>
</reference>
<dbReference type="EMBL" id="QTJU01000001">
    <property type="protein sequence ID" value="RFM30180.1"/>
    <property type="molecule type" value="Genomic_DNA"/>
</dbReference>
<evidence type="ECO:0000256" key="9">
    <source>
        <dbReference type="PIRSR" id="PIRSR001589-2"/>
    </source>
</evidence>
<evidence type="ECO:0000313" key="13">
    <source>
        <dbReference type="Proteomes" id="UP000261284"/>
    </source>
</evidence>
<feature type="active site" description="For GATase activity" evidence="8">
    <location>
        <position position="2"/>
    </location>
</feature>
<dbReference type="InterPro" id="IPR017932">
    <property type="entry name" value="GATase_2_dom"/>
</dbReference>
<keyword evidence="8" id="KW-0061">Asparagine biosynthesis</keyword>
<dbReference type="RefSeq" id="WP_116845936.1">
    <property type="nucleotide sequence ID" value="NZ_QTJU01000001.1"/>
</dbReference>
<evidence type="ECO:0000256" key="5">
    <source>
        <dbReference type="ARBA" id="ARBA00022840"/>
    </source>
</evidence>
<dbReference type="PIRSF" id="PIRSF001589">
    <property type="entry name" value="Asn_synthetase_glu-h"/>
    <property type="match status" value="1"/>
</dbReference>
<dbReference type="AlphaFoldDB" id="A0A3E1NQI8"/>
<protein>
    <recommendedName>
        <fullName evidence="3">asparagine synthase (glutamine-hydrolyzing)</fullName>
        <ecNumber evidence="3">6.3.5.4</ecNumber>
    </recommendedName>
</protein>
<dbReference type="InterPro" id="IPR014729">
    <property type="entry name" value="Rossmann-like_a/b/a_fold"/>
</dbReference>
<evidence type="ECO:0000313" key="12">
    <source>
        <dbReference type="EMBL" id="RFM30180.1"/>
    </source>
</evidence>
<dbReference type="Pfam" id="PF13537">
    <property type="entry name" value="GATase_7"/>
    <property type="match status" value="1"/>
</dbReference>
<dbReference type="GO" id="GO:0006529">
    <property type="term" value="P:asparagine biosynthetic process"/>
    <property type="evidence" value="ECO:0007669"/>
    <property type="project" value="UniProtKB-KW"/>
</dbReference>
<dbReference type="Gene3D" id="3.40.50.620">
    <property type="entry name" value="HUPs"/>
    <property type="match status" value="1"/>
</dbReference>
<dbReference type="InterPro" id="IPR051786">
    <property type="entry name" value="ASN_synthetase/amidase"/>
</dbReference>
<dbReference type="OrthoDB" id="9763290at2"/>
<dbReference type="GO" id="GO:0005524">
    <property type="term" value="F:ATP binding"/>
    <property type="evidence" value="ECO:0007669"/>
    <property type="project" value="UniProtKB-KW"/>
</dbReference>
<evidence type="ECO:0000256" key="4">
    <source>
        <dbReference type="ARBA" id="ARBA00022741"/>
    </source>
</evidence>
<feature type="binding site" evidence="9">
    <location>
        <position position="101"/>
    </location>
    <ligand>
        <name>L-glutamine</name>
        <dbReference type="ChEBI" id="CHEBI:58359"/>
    </ligand>
</feature>
<evidence type="ECO:0000259" key="11">
    <source>
        <dbReference type="PROSITE" id="PS51278"/>
    </source>
</evidence>
<comment type="caution">
    <text evidence="12">The sequence shown here is derived from an EMBL/GenBank/DDBJ whole genome shotgun (WGS) entry which is preliminary data.</text>
</comment>
<keyword evidence="6 8" id="KW-0315">Glutamine amidotransferase</keyword>
<evidence type="ECO:0000256" key="1">
    <source>
        <dbReference type="ARBA" id="ARBA00005187"/>
    </source>
</evidence>
<organism evidence="12 13">
    <name type="scientific">Deminuibacter soli</name>
    <dbReference type="NCBI Taxonomy" id="2291815"/>
    <lineage>
        <taxon>Bacteria</taxon>
        <taxon>Pseudomonadati</taxon>
        <taxon>Bacteroidota</taxon>
        <taxon>Chitinophagia</taxon>
        <taxon>Chitinophagales</taxon>
        <taxon>Chitinophagaceae</taxon>
        <taxon>Deminuibacter</taxon>
    </lineage>
</organism>
<comment type="catalytic activity">
    <reaction evidence="7">
        <text>L-aspartate + L-glutamine + ATP + H2O = L-asparagine + L-glutamate + AMP + diphosphate + H(+)</text>
        <dbReference type="Rhea" id="RHEA:12228"/>
        <dbReference type="ChEBI" id="CHEBI:15377"/>
        <dbReference type="ChEBI" id="CHEBI:15378"/>
        <dbReference type="ChEBI" id="CHEBI:29985"/>
        <dbReference type="ChEBI" id="CHEBI:29991"/>
        <dbReference type="ChEBI" id="CHEBI:30616"/>
        <dbReference type="ChEBI" id="CHEBI:33019"/>
        <dbReference type="ChEBI" id="CHEBI:58048"/>
        <dbReference type="ChEBI" id="CHEBI:58359"/>
        <dbReference type="ChEBI" id="CHEBI:456215"/>
        <dbReference type="EC" id="6.3.5.4"/>
    </reaction>
</comment>
<dbReference type="PROSITE" id="PS51278">
    <property type="entry name" value="GATASE_TYPE_2"/>
    <property type="match status" value="1"/>
</dbReference>
<dbReference type="SUPFAM" id="SSF56235">
    <property type="entry name" value="N-terminal nucleophile aminohydrolases (Ntn hydrolases)"/>
    <property type="match status" value="1"/>
</dbReference>
<dbReference type="Proteomes" id="UP000261284">
    <property type="component" value="Unassembled WGS sequence"/>
</dbReference>
<comment type="similarity">
    <text evidence="2">Belongs to the asparagine synthetase family.</text>
</comment>
<evidence type="ECO:0000256" key="10">
    <source>
        <dbReference type="PIRSR" id="PIRSR001589-3"/>
    </source>
</evidence>
<dbReference type="PANTHER" id="PTHR43284:SF1">
    <property type="entry name" value="ASPARAGINE SYNTHETASE"/>
    <property type="match status" value="1"/>
</dbReference>
<evidence type="ECO:0000256" key="2">
    <source>
        <dbReference type="ARBA" id="ARBA00005752"/>
    </source>
</evidence>
<accession>A0A3E1NQI8</accession>
<evidence type="ECO:0000256" key="8">
    <source>
        <dbReference type="PIRSR" id="PIRSR001589-1"/>
    </source>
</evidence>
<sequence length="635" mass="73508">MCGIAGFCDFKKNTGTDVLQHMTDALTHRGPNDAGYKVFEASNAAVGLGQRRLSILDLSSNGHQPMIYEHLSMVFNGEVYNFKEIRLELEQKGYTFNSWSDTEVILKGYHCWGDNVVHKLIGMFVYVIFDSKRQELTICRDRAGVKPLYYFWNGNVLLFGSELKAFHQHPAFTKEIDINSLSLFLQYSYIPAPYTIYKKTCKLNPGHYFKLSLTNRFFSETKYWDVTDYYNKPRLQINEADAMAEVERLMISAYEYRMVADVPVGVFLSGGYDSSSVAAILQHNRTERLKTFTIGFEEAGFNEADEAKKIAAYLGTDHHEWYIKASDAADVFHDLPEIYDEPFADNSVVPTALVSKLARQHVKVSLSADGGDEIFAGYNKFNQSIRYTSGMPSFMQGALSNIMYYINPDHIPYFNKKYNFATRYKKMQKIWADKTPLSAMKYISQYITEDEARGFIRPEHECYKTHFDNGSRLSGNLDSLNKMLAIDYKTFLVDNNLVKVDRATMHVGLEGREPMLDHRLIEFVAQLPACMKIQQHTNKYLLKKIVHKYIPKEMMDRPKMPFIAPLKVWFKDELKEKVQYYLGEAKLKETGMFQVESVKKLTEEYLAGKQVNYQKVWNLLVFQLWYERWNKTQAA</sequence>
<dbReference type="Gene3D" id="3.60.20.10">
    <property type="entry name" value="Glutamine Phosphoribosylpyrophosphate, subunit 1, domain 1"/>
    <property type="match status" value="1"/>
</dbReference>
<comment type="pathway">
    <text evidence="1">Amino-acid biosynthesis; L-asparagine biosynthesis; L-asparagine from L-aspartate (L-Gln route): step 1/1.</text>
</comment>
<dbReference type="InterPro" id="IPR029055">
    <property type="entry name" value="Ntn_hydrolases_N"/>
</dbReference>
<dbReference type="GO" id="GO:0005829">
    <property type="term" value="C:cytosol"/>
    <property type="evidence" value="ECO:0007669"/>
    <property type="project" value="TreeGrafter"/>
</dbReference>
<dbReference type="CDD" id="cd00712">
    <property type="entry name" value="AsnB"/>
    <property type="match status" value="1"/>
</dbReference>